<name>A0AAN9FZ97_CROPI</name>
<gene>
    <name evidence="2" type="ORF">RIF29_10845</name>
</gene>
<protein>
    <submittedName>
        <fullName evidence="2">Uncharacterized protein</fullName>
    </submittedName>
</protein>
<evidence type="ECO:0000256" key="1">
    <source>
        <dbReference type="SAM" id="MobiDB-lite"/>
    </source>
</evidence>
<comment type="caution">
    <text evidence="2">The sequence shown here is derived from an EMBL/GenBank/DDBJ whole genome shotgun (WGS) entry which is preliminary data.</text>
</comment>
<accession>A0AAN9FZ97</accession>
<dbReference type="AlphaFoldDB" id="A0AAN9FZ97"/>
<organism evidence="2 3">
    <name type="scientific">Crotalaria pallida</name>
    <name type="common">Smooth rattlebox</name>
    <name type="synonym">Crotalaria striata</name>
    <dbReference type="NCBI Taxonomy" id="3830"/>
    <lineage>
        <taxon>Eukaryota</taxon>
        <taxon>Viridiplantae</taxon>
        <taxon>Streptophyta</taxon>
        <taxon>Embryophyta</taxon>
        <taxon>Tracheophyta</taxon>
        <taxon>Spermatophyta</taxon>
        <taxon>Magnoliopsida</taxon>
        <taxon>eudicotyledons</taxon>
        <taxon>Gunneridae</taxon>
        <taxon>Pentapetalae</taxon>
        <taxon>rosids</taxon>
        <taxon>fabids</taxon>
        <taxon>Fabales</taxon>
        <taxon>Fabaceae</taxon>
        <taxon>Papilionoideae</taxon>
        <taxon>50 kb inversion clade</taxon>
        <taxon>genistoids sensu lato</taxon>
        <taxon>core genistoids</taxon>
        <taxon>Crotalarieae</taxon>
        <taxon>Crotalaria</taxon>
    </lineage>
</organism>
<dbReference type="EMBL" id="JAYWIO010000002">
    <property type="protein sequence ID" value="KAK7282225.1"/>
    <property type="molecule type" value="Genomic_DNA"/>
</dbReference>
<evidence type="ECO:0000313" key="2">
    <source>
        <dbReference type="EMBL" id="KAK7282225.1"/>
    </source>
</evidence>
<dbReference type="Proteomes" id="UP001372338">
    <property type="component" value="Unassembled WGS sequence"/>
</dbReference>
<feature type="region of interest" description="Disordered" evidence="1">
    <location>
        <begin position="168"/>
        <end position="195"/>
    </location>
</feature>
<dbReference type="PANTHER" id="PTHR34194:SF2">
    <property type="entry name" value="F14J8.16 PROTEIN"/>
    <property type="match status" value="1"/>
</dbReference>
<keyword evidence="3" id="KW-1185">Reference proteome</keyword>
<evidence type="ECO:0000313" key="3">
    <source>
        <dbReference type="Proteomes" id="UP001372338"/>
    </source>
</evidence>
<proteinExistence type="predicted"/>
<reference evidence="2 3" key="1">
    <citation type="submission" date="2024-01" db="EMBL/GenBank/DDBJ databases">
        <title>The genomes of 5 underutilized Papilionoideae crops provide insights into root nodulation and disease resistanc.</title>
        <authorList>
            <person name="Yuan L."/>
        </authorList>
    </citation>
    <scope>NUCLEOTIDE SEQUENCE [LARGE SCALE GENOMIC DNA]</scope>
    <source>
        <strain evidence="2">ZHUSHIDOU_FW_LH</strain>
        <tissue evidence="2">Leaf</tissue>
    </source>
</reference>
<dbReference type="PANTHER" id="PTHR34194">
    <property type="entry name" value="F14J8.16 PROTEIN"/>
    <property type="match status" value="1"/>
</dbReference>
<sequence>MYEYFLKACRPVAKSYGHDIAEESAFASIKYPAEENDAENESEEHDDDNSEMVDHQHKFFIDHLRPDGNSYVLDIFNDKVFVKYHDEPSIPEPEALTLFAIENTDHVLNAAAVLDRKPKCPKLNVDESGNGSSGSHLFAIKNASRALYAAVKVDTEMHAPAVYAVKRRGRGRKPKEVSELHATTNPNGKGNHMASEIDKHEHAGKRRRKRAKRNVVLSAEGQTIDNEIKEESEDYGYDTPQRRRPVHNPVLNAAIFCDDNNDEANSMKDTEYKEKLMKELNKPYCQEEYERLLKDIYVRKPAQGEKVLRGRNISYKKDYVSPSYLDHHIDLERKINSARDDHPKVLNLLRGFFYWLTYSPQENSFKPWRVSLCLDVRPACRISRK</sequence>